<reference evidence="1" key="1">
    <citation type="submission" date="2018-05" db="EMBL/GenBank/DDBJ databases">
        <title>Draft genome of Mucuna pruriens seed.</title>
        <authorList>
            <person name="Nnadi N.E."/>
            <person name="Vos R."/>
            <person name="Hasami M.H."/>
            <person name="Devisetty U.K."/>
            <person name="Aguiy J.C."/>
        </authorList>
    </citation>
    <scope>NUCLEOTIDE SEQUENCE [LARGE SCALE GENOMIC DNA]</scope>
    <source>
        <strain evidence="1">JCA_2017</strain>
    </source>
</reference>
<dbReference type="EMBL" id="QJKJ01002019">
    <property type="protein sequence ID" value="RDY04764.1"/>
    <property type="molecule type" value="Genomic_DNA"/>
</dbReference>
<gene>
    <name evidence="1" type="ORF">CR513_11486</name>
</gene>
<dbReference type="PANTHER" id="PTHR48475">
    <property type="entry name" value="RIBONUCLEASE H"/>
    <property type="match status" value="1"/>
</dbReference>
<accession>A0A371HQ04</accession>
<evidence type="ECO:0000313" key="1">
    <source>
        <dbReference type="EMBL" id="RDY04764.1"/>
    </source>
</evidence>
<evidence type="ECO:0000313" key="2">
    <source>
        <dbReference type="Proteomes" id="UP000257109"/>
    </source>
</evidence>
<dbReference type="PANTHER" id="PTHR48475:SF1">
    <property type="entry name" value="RNASE H TYPE-1 DOMAIN-CONTAINING PROTEIN"/>
    <property type="match status" value="1"/>
</dbReference>
<dbReference type="AlphaFoldDB" id="A0A371HQ04"/>
<organism evidence="1 2">
    <name type="scientific">Mucuna pruriens</name>
    <name type="common">Velvet bean</name>
    <name type="synonym">Dolichos pruriens</name>
    <dbReference type="NCBI Taxonomy" id="157652"/>
    <lineage>
        <taxon>Eukaryota</taxon>
        <taxon>Viridiplantae</taxon>
        <taxon>Streptophyta</taxon>
        <taxon>Embryophyta</taxon>
        <taxon>Tracheophyta</taxon>
        <taxon>Spermatophyta</taxon>
        <taxon>Magnoliopsida</taxon>
        <taxon>eudicotyledons</taxon>
        <taxon>Gunneridae</taxon>
        <taxon>Pentapetalae</taxon>
        <taxon>rosids</taxon>
        <taxon>fabids</taxon>
        <taxon>Fabales</taxon>
        <taxon>Fabaceae</taxon>
        <taxon>Papilionoideae</taxon>
        <taxon>50 kb inversion clade</taxon>
        <taxon>NPAAA clade</taxon>
        <taxon>indigoferoid/millettioid clade</taxon>
        <taxon>Phaseoleae</taxon>
        <taxon>Mucuna</taxon>
    </lineage>
</organism>
<protein>
    <submittedName>
        <fullName evidence="1">Uncharacterized protein</fullName>
    </submittedName>
</protein>
<name>A0A371HQ04_MUCPR</name>
<sequence>MDDALATLSAMLLVNQGQEMNIQYHDIKGYLEKGAYPSRETEKNKRTLRSLVAGFFLSGAILYKRIVDWTLLHYVDEQEVKGIIKEVHEGTFDTHTNSHALALKILKLGYY</sequence>
<comment type="caution">
    <text evidence="1">The sequence shown here is derived from an EMBL/GenBank/DDBJ whole genome shotgun (WGS) entry which is preliminary data.</text>
</comment>
<feature type="non-terminal residue" evidence="1">
    <location>
        <position position="1"/>
    </location>
</feature>
<dbReference type="Proteomes" id="UP000257109">
    <property type="component" value="Unassembled WGS sequence"/>
</dbReference>
<keyword evidence="2" id="KW-1185">Reference proteome</keyword>
<dbReference type="OrthoDB" id="654211at2759"/>
<proteinExistence type="predicted"/>